<dbReference type="Pfam" id="PF02154">
    <property type="entry name" value="FliM"/>
    <property type="match status" value="1"/>
</dbReference>
<keyword evidence="5" id="KW-1003">Cell membrane</keyword>
<name>A0A0L0WBC5_GOTPU</name>
<dbReference type="PANTHER" id="PTHR30034:SF6">
    <property type="entry name" value="YOP PROTEINS TRANSLOCATION PROTEIN Q"/>
    <property type="match status" value="1"/>
</dbReference>
<dbReference type="InterPro" id="IPR001689">
    <property type="entry name" value="Flag_FliM"/>
</dbReference>
<evidence type="ECO:0000256" key="3">
    <source>
        <dbReference type="ARBA" id="ARBA00011049"/>
    </source>
</evidence>
<evidence type="ECO:0000313" key="13">
    <source>
        <dbReference type="Proteomes" id="UP000037267"/>
    </source>
</evidence>
<evidence type="ECO:0000256" key="1">
    <source>
        <dbReference type="ARBA" id="ARBA00004117"/>
    </source>
</evidence>
<dbReference type="Proteomes" id="UP000037267">
    <property type="component" value="Unassembled WGS sequence"/>
</dbReference>
<feature type="domain" description="Flagellar motor switch protein FliN-like C-terminal" evidence="11">
    <location>
        <begin position="253"/>
        <end position="322"/>
    </location>
</feature>
<dbReference type="EMBL" id="LGSS01000005">
    <property type="protein sequence ID" value="KNF08824.1"/>
    <property type="molecule type" value="Genomic_DNA"/>
</dbReference>
<evidence type="ECO:0000256" key="10">
    <source>
        <dbReference type="NCBIfam" id="TIGR01397"/>
    </source>
</evidence>
<comment type="caution">
    <text evidence="12">The sequence shown here is derived from an EMBL/GenBank/DDBJ whole genome shotgun (WGS) entry which is preliminary data.</text>
</comment>
<dbReference type="GO" id="GO:0005886">
    <property type="term" value="C:plasma membrane"/>
    <property type="evidence" value="ECO:0007669"/>
    <property type="project" value="UniProtKB-SubCell"/>
</dbReference>
<dbReference type="STRING" id="1503.CLPU_5c01310"/>
<dbReference type="RefSeq" id="WP_050354921.1">
    <property type="nucleotide sequence ID" value="NZ_LGSS01000005.1"/>
</dbReference>
<keyword evidence="6" id="KW-0145">Chemotaxis</keyword>
<dbReference type="GO" id="GO:0009425">
    <property type="term" value="C:bacterial-type flagellum basal body"/>
    <property type="evidence" value="ECO:0007669"/>
    <property type="project" value="UniProtKB-SubCell"/>
</dbReference>
<dbReference type="AlphaFoldDB" id="A0A0L0WBC5"/>
<dbReference type="Gene3D" id="3.40.1550.10">
    <property type="entry name" value="CheC-like"/>
    <property type="match status" value="1"/>
</dbReference>
<comment type="subcellular location">
    <subcellularLocation>
        <location evidence="1">Bacterial flagellum basal body</location>
    </subcellularLocation>
    <subcellularLocation>
        <location evidence="2">Cell membrane</location>
        <topology evidence="2">Peripheral membrane protein</topology>
    </subcellularLocation>
</comment>
<sequence length="331" mass="37072">MTEVLSQNEIDALLNALSSGEVDVKDIKEESDEKRIRNYDFRNPQKIAKDQLRTLEIMHENLARLLQTFLSGYLRAPVKISVLTVDQYAYSEFSNAISNPAFISVVNFDPLSGQIVLDTSPNIAFTIIDRLLGGNGDQVGEARSFTEIELILLRRVMTRVVDLIAQAWDNVIILNPSLEKIETNSQFAQIVSPNETITLITMNMTIGETEGMINVCIPHLVIEPILNKLSTKLWFSSTNRGTTEKDKEALQKRIRNTYVPINAELSSTTLTVGELLDLQIGDVIKLSDTSSDEVKINIGPYKKFYGKPGTNKNRMAVKITRAYKDGDESDD</sequence>
<comment type="similarity">
    <text evidence="3">Belongs to the FliM family.</text>
</comment>
<keyword evidence="7" id="KW-0283">Flagellar rotation</keyword>
<evidence type="ECO:0000256" key="5">
    <source>
        <dbReference type="ARBA" id="ARBA00022475"/>
    </source>
</evidence>
<keyword evidence="12" id="KW-0282">Flagellum</keyword>
<keyword evidence="13" id="KW-1185">Reference proteome</keyword>
<evidence type="ECO:0000256" key="7">
    <source>
        <dbReference type="ARBA" id="ARBA00022779"/>
    </source>
</evidence>
<dbReference type="SUPFAM" id="SSF103039">
    <property type="entry name" value="CheC-like"/>
    <property type="match status" value="1"/>
</dbReference>
<dbReference type="GO" id="GO:0071978">
    <property type="term" value="P:bacterial-type flagellum-dependent swarming motility"/>
    <property type="evidence" value="ECO:0007669"/>
    <property type="project" value="TreeGrafter"/>
</dbReference>
<proteinExistence type="inferred from homology"/>
<dbReference type="Gene3D" id="2.30.330.10">
    <property type="entry name" value="SpoA-like"/>
    <property type="match status" value="1"/>
</dbReference>
<dbReference type="Pfam" id="PF01052">
    <property type="entry name" value="FliMN_C"/>
    <property type="match status" value="1"/>
</dbReference>
<dbReference type="PRINTS" id="PR00955">
    <property type="entry name" value="FLGMOTORFLIM"/>
</dbReference>
<dbReference type="NCBIfam" id="TIGR01397">
    <property type="entry name" value="fliM_switch"/>
    <property type="match status" value="1"/>
</dbReference>
<dbReference type="PATRIC" id="fig|1503.3.peg.2656"/>
<accession>A0A0L0WBC5</accession>
<dbReference type="InterPro" id="IPR028976">
    <property type="entry name" value="CheC-like_sf"/>
</dbReference>
<dbReference type="SUPFAM" id="SSF101801">
    <property type="entry name" value="Surface presentation of antigens (SPOA)"/>
    <property type="match status" value="1"/>
</dbReference>
<keyword evidence="12" id="KW-0969">Cilium</keyword>
<dbReference type="InterPro" id="IPR001543">
    <property type="entry name" value="FliN-like_C"/>
</dbReference>
<reference evidence="13" key="1">
    <citation type="submission" date="2015-07" db="EMBL/GenBank/DDBJ databases">
        <title>Draft genome sequence of the purine-degrading Gottschalkia purinilyticum DSM 1384 (formerly Clostridium purinilyticum).</title>
        <authorList>
            <person name="Poehlein A."/>
            <person name="Schiel-Bengelsdorf B."/>
            <person name="Bengelsdorf F.R."/>
            <person name="Daniel R."/>
            <person name="Duerre P."/>
        </authorList>
    </citation>
    <scope>NUCLEOTIDE SEQUENCE [LARGE SCALE GENOMIC DNA]</scope>
    <source>
        <strain evidence="13">DSM 1384</strain>
    </source>
</reference>
<protein>
    <recommendedName>
        <fullName evidence="4 10">Flagellar motor switch protein FliM</fullName>
    </recommendedName>
</protein>
<dbReference type="PIRSF" id="PIRSF002888">
    <property type="entry name" value="FliM"/>
    <property type="match status" value="1"/>
</dbReference>
<keyword evidence="9" id="KW-0975">Bacterial flagellum</keyword>
<dbReference type="OrthoDB" id="9806941at2"/>
<evidence type="ECO:0000256" key="8">
    <source>
        <dbReference type="ARBA" id="ARBA00023136"/>
    </source>
</evidence>
<evidence type="ECO:0000256" key="4">
    <source>
        <dbReference type="ARBA" id="ARBA00021898"/>
    </source>
</evidence>
<dbReference type="PANTHER" id="PTHR30034">
    <property type="entry name" value="FLAGELLAR MOTOR SWITCH PROTEIN FLIM"/>
    <property type="match status" value="1"/>
</dbReference>
<evidence type="ECO:0000256" key="6">
    <source>
        <dbReference type="ARBA" id="ARBA00022500"/>
    </source>
</evidence>
<keyword evidence="12" id="KW-0966">Cell projection</keyword>
<dbReference type="GO" id="GO:0003774">
    <property type="term" value="F:cytoskeletal motor activity"/>
    <property type="evidence" value="ECO:0007669"/>
    <property type="project" value="InterPro"/>
</dbReference>
<evidence type="ECO:0000256" key="2">
    <source>
        <dbReference type="ARBA" id="ARBA00004202"/>
    </source>
</evidence>
<gene>
    <name evidence="12" type="primary">fliM</name>
    <name evidence="12" type="ORF">CLPU_5c01310</name>
</gene>
<evidence type="ECO:0000256" key="9">
    <source>
        <dbReference type="ARBA" id="ARBA00023143"/>
    </source>
</evidence>
<dbReference type="CDD" id="cd17908">
    <property type="entry name" value="FliM"/>
    <property type="match status" value="1"/>
</dbReference>
<evidence type="ECO:0000313" key="12">
    <source>
        <dbReference type="EMBL" id="KNF08824.1"/>
    </source>
</evidence>
<dbReference type="InterPro" id="IPR036429">
    <property type="entry name" value="SpoA-like_sf"/>
</dbReference>
<keyword evidence="8" id="KW-0472">Membrane</keyword>
<organism evidence="12 13">
    <name type="scientific">Gottschalkia purinilytica</name>
    <name type="common">Clostridium purinilyticum</name>
    <dbReference type="NCBI Taxonomy" id="1503"/>
    <lineage>
        <taxon>Bacteria</taxon>
        <taxon>Bacillati</taxon>
        <taxon>Bacillota</taxon>
        <taxon>Tissierellia</taxon>
        <taxon>Tissierellales</taxon>
        <taxon>Gottschalkiaceae</taxon>
        <taxon>Gottschalkia</taxon>
    </lineage>
</organism>
<evidence type="ECO:0000259" key="11">
    <source>
        <dbReference type="Pfam" id="PF01052"/>
    </source>
</evidence>
<dbReference type="GO" id="GO:0050918">
    <property type="term" value="P:positive chemotaxis"/>
    <property type="evidence" value="ECO:0007669"/>
    <property type="project" value="TreeGrafter"/>
</dbReference>